<sequence length="79" mass="9115">MKPDIWRRVVSARDSQIKTQKSEEAKTINQTRPVTTELSYAKVCSNETEQQMAPRGETPETQNGHLTKQHQKITQYQIS</sequence>
<dbReference type="Proteomes" id="UP000887159">
    <property type="component" value="Unassembled WGS sequence"/>
</dbReference>
<gene>
    <name evidence="2" type="ORF">TNCV_4404951</name>
</gene>
<evidence type="ECO:0000313" key="3">
    <source>
        <dbReference type="Proteomes" id="UP000887159"/>
    </source>
</evidence>
<feature type="compositionally biased region" description="Polar residues" evidence="1">
    <location>
        <begin position="59"/>
        <end position="79"/>
    </location>
</feature>
<proteinExistence type="predicted"/>
<name>A0A8X6VFC1_TRICX</name>
<keyword evidence="3" id="KW-1185">Reference proteome</keyword>
<accession>A0A8X6VFC1</accession>
<comment type="caution">
    <text evidence="2">The sequence shown here is derived from an EMBL/GenBank/DDBJ whole genome shotgun (WGS) entry which is preliminary data.</text>
</comment>
<reference evidence="2" key="1">
    <citation type="submission" date="2020-08" db="EMBL/GenBank/DDBJ databases">
        <title>Multicomponent nature underlies the extraordinary mechanical properties of spider dragline silk.</title>
        <authorList>
            <person name="Kono N."/>
            <person name="Nakamura H."/>
            <person name="Mori M."/>
            <person name="Yoshida Y."/>
            <person name="Ohtoshi R."/>
            <person name="Malay A.D."/>
            <person name="Moran D.A.P."/>
            <person name="Tomita M."/>
            <person name="Numata K."/>
            <person name="Arakawa K."/>
        </authorList>
    </citation>
    <scope>NUCLEOTIDE SEQUENCE</scope>
</reference>
<organism evidence="2 3">
    <name type="scientific">Trichonephila clavipes</name>
    <name type="common">Golden silk orbweaver</name>
    <name type="synonym">Nephila clavipes</name>
    <dbReference type="NCBI Taxonomy" id="2585209"/>
    <lineage>
        <taxon>Eukaryota</taxon>
        <taxon>Metazoa</taxon>
        <taxon>Ecdysozoa</taxon>
        <taxon>Arthropoda</taxon>
        <taxon>Chelicerata</taxon>
        <taxon>Arachnida</taxon>
        <taxon>Araneae</taxon>
        <taxon>Araneomorphae</taxon>
        <taxon>Entelegynae</taxon>
        <taxon>Araneoidea</taxon>
        <taxon>Nephilidae</taxon>
        <taxon>Trichonephila</taxon>
    </lineage>
</organism>
<evidence type="ECO:0000313" key="2">
    <source>
        <dbReference type="EMBL" id="GFY05828.1"/>
    </source>
</evidence>
<evidence type="ECO:0000256" key="1">
    <source>
        <dbReference type="SAM" id="MobiDB-lite"/>
    </source>
</evidence>
<protein>
    <submittedName>
        <fullName evidence="2">Uncharacterized protein</fullName>
    </submittedName>
</protein>
<feature type="region of interest" description="Disordered" evidence="1">
    <location>
        <begin position="47"/>
        <end position="79"/>
    </location>
</feature>
<dbReference type="AlphaFoldDB" id="A0A8X6VFC1"/>
<dbReference type="EMBL" id="BMAU01021255">
    <property type="protein sequence ID" value="GFY05828.1"/>
    <property type="molecule type" value="Genomic_DNA"/>
</dbReference>